<dbReference type="Proteomes" id="UP000226192">
    <property type="component" value="Unassembled WGS sequence"/>
</dbReference>
<dbReference type="OrthoDB" id="4908214at2759"/>
<organism evidence="1 2">
    <name type="scientific">Ophiocordyceps australis</name>
    <dbReference type="NCBI Taxonomy" id="1399860"/>
    <lineage>
        <taxon>Eukaryota</taxon>
        <taxon>Fungi</taxon>
        <taxon>Dikarya</taxon>
        <taxon>Ascomycota</taxon>
        <taxon>Pezizomycotina</taxon>
        <taxon>Sordariomycetes</taxon>
        <taxon>Hypocreomycetidae</taxon>
        <taxon>Hypocreales</taxon>
        <taxon>Ophiocordycipitaceae</taxon>
        <taxon>Ophiocordyceps</taxon>
    </lineage>
</organism>
<dbReference type="AlphaFoldDB" id="A0A2C5XHA0"/>
<proteinExistence type="predicted"/>
<protein>
    <submittedName>
        <fullName evidence="1">Uncharacterized protein</fullName>
    </submittedName>
</protein>
<dbReference type="EMBL" id="NJET01000068">
    <property type="protein sequence ID" value="PHH62588.1"/>
    <property type="molecule type" value="Genomic_DNA"/>
</dbReference>
<comment type="caution">
    <text evidence="1">The sequence shown here is derived from an EMBL/GenBank/DDBJ whole genome shotgun (WGS) entry which is preliminary data.</text>
</comment>
<evidence type="ECO:0000313" key="1">
    <source>
        <dbReference type="EMBL" id="PHH62588.1"/>
    </source>
</evidence>
<name>A0A2C5XHA0_9HYPO</name>
<evidence type="ECO:0000313" key="2">
    <source>
        <dbReference type="Proteomes" id="UP000226192"/>
    </source>
</evidence>
<accession>A0A2C5XHA0</accession>
<reference evidence="1 2" key="1">
    <citation type="submission" date="2017-06" db="EMBL/GenBank/DDBJ databases">
        <title>Ant-infecting Ophiocordyceps genomes reveal a high diversity of potential behavioral manipulation genes and a possible major role for enterotoxins.</title>
        <authorList>
            <person name="De Bekker C."/>
            <person name="Evans H.C."/>
            <person name="Brachmann A."/>
            <person name="Hughes D.P."/>
        </authorList>
    </citation>
    <scope>NUCLEOTIDE SEQUENCE [LARGE SCALE GENOMIC DNA]</scope>
    <source>
        <strain evidence="1 2">Map64</strain>
    </source>
</reference>
<keyword evidence="2" id="KW-1185">Reference proteome</keyword>
<gene>
    <name evidence="1" type="ORF">CDD81_6903</name>
</gene>
<sequence>MEPMQIFSPQLTTSSWHYSCSYVSDTLKLHRSEIAMISNIVHKDPFELDKHAMDWGAYILNLLPHKLAHQDLSEADRDKMRKHINMEAGMSWLLQDMGKLADWLFKQRETKTLLCWPRHDTMRFIDAFQSMTQGLMNAFTSQESLLNRATGETLPTVAGPGIVAFDQPHCVLPDSPYFTDVATAVADIEYKIDAQPVLKEQLADEMMYKILTAYQHPFLKALGESTLSTIRCTRKSGCVNFLAYGLVYAAEDRSTLLEGVRNSLSNRLPTCIAHNQTALNSSLIYIDHGN</sequence>